<name>A0AAW7JHE3_9BACT</name>
<keyword evidence="5" id="KW-0804">Transcription</keyword>
<dbReference type="GO" id="GO:0043565">
    <property type="term" value="F:sequence-specific DNA binding"/>
    <property type="evidence" value="ECO:0007669"/>
    <property type="project" value="InterPro"/>
</dbReference>
<dbReference type="Proteomes" id="UP001168478">
    <property type="component" value="Unassembled WGS sequence"/>
</dbReference>
<evidence type="ECO:0000256" key="5">
    <source>
        <dbReference type="ARBA" id="ARBA00023163"/>
    </source>
</evidence>
<dbReference type="Pfam" id="PF08543">
    <property type="entry name" value="Phos_pyr_kin"/>
    <property type="match status" value="1"/>
</dbReference>
<organism evidence="7 8">
    <name type="scientific">Leyella lascolaii</name>
    <dbReference type="NCBI Taxonomy" id="1776379"/>
    <lineage>
        <taxon>Bacteria</taxon>
        <taxon>Pseudomonadati</taxon>
        <taxon>Bacteroidota</taxon>
        <taxon>Bacteroidia</taxon>
        <taxon>Bacteroidales</taxon>
        <taxon>Prevotellaceae</taxon>
        <taxon>Leyella</taxon>
    </lineage>
</organism>
<evidence type="ECO:0000313" key="7">
    <source>
        <dbReference type="EMBL" id="MDN0025263.1"/>
    </source>
</evidence>
<dbReference type="GO" id="GO:0009228">
    <property type="term" value="P:thiamine biosynthetic process"/>
    <property type="evidence" value="ECO:0007669"/>
    <property type="project" value="InterPro"/>
</dbReference>
<keyword evidence="3" id="KW-0805">Transcription regulation</keyword>
<dbReference type="GO" id="GO:0008902">
    <property type="term" value="F:hydroxymethylpyrimidine kinase activity"/>
    <property type="evidence" value="ECO:0007669"/>
    <property type="project" value="UniProtKB-EC"/>
</dbReference>
<sequence>MSIFLFSFAGKQIFKRVEDNRRNTVLTITGSDSTSGAGVQADIQTISALGGYAVSVITSITVQNTIGIQDFYNIPPEVISGQIEAIVNDVQPQAVKIGMIRSAAAVQSITWSLRKYRPRYVIYDPVIISSCGDVLMSDDTVDCIKENLLPLCTLVTIKKKSAEYITGRKLSSASDMFDAACDILNYGCQAVLLQQGTSMAEYSMDILVRRGEHSCKYVSTPDMYNSYERHGMSSNLSSAIATFYCKGNDLYDAVTKAYNYVNQSFLSHTDLIGRASELYNEFVNEVAEHFKSNRDVRFYADSLNVSSRYLAQVTKRIAGKAPKTIIDDYLCHEAELLLSSSDKTVQEIAYGFSFSSQAHFSKFFRKMTGTAPSEYRRTKQNKTSYE</sequence>
<dbReference type="SMART" id="SM00342">
    <property type="entry name" value="HTH_ARAC"/>
    <property type="match status" value="1"/>
</dbReference>
<evidence type="ECO:0000256" key="1">
    <source>
        <dbReference type="ARBA" id="ARBA00004948"/>
    </source>
</evidence>
<dbReference type="EC" id="2.7.1.49" evidence="2"/>
<dbReference type="InterPro" id="IPR009057">
    <property type="entry name" value="Homeodomain-like_sf"/>
</dbReference>
<gene>
    <name evidence="7" type="primary">thiD</name>
    <name evidence="7" type="ORF">QVN84_06990</name>
</gene>
<feature type="domain" description="HTH araC/xylS-type" evidence="6">
    <location>
        <begin position="280"/>
        <end position="378"/>
    </location>
</feature>
<dbReference type="InterPro" id="IPR004399">
    <property type="entry name" value="HMP/HMP-P_kinase_dom"/>
</dbReference>
<dbReference type="SUPFAM" id="SSF53613">
    <property type="entry name" value="Ribokinase-like"/>
    <property type="match status" value="1"/>
</dbReference>
<dbReference type="InterPro" id="IPR018060">
    <property type="entry name" value="HTH_AraC"/>
</dbReference>
<protein>
    <recommendedName>
        <fullName evidence="2">hydroxymethylpyrimidine kinase</fullName>
        <ecNumber evidence="2">2.7.1.49</ecNumber>
    </recommendedName>
</protein>
<evidence type="ECO:0000256" key="3">
    <source>
        <dbReference type="ARBA" id="ARBA00023015"/>
    </source>
</evidence>
<evidence type="ECO:0000256" key="4">
    <source>
        <dbReference type="ARBA" id="ARBA00023125"/>
    </source>
</evidence>
<accession>A0AAW7JHE3</accession>
<dbReference type="SUPFAM" id="SSF46689">
    <property type="entry name" value="Homeodomain-like"/>
    <property type="match status" value="1"/>
</dbReference>
<reference evidence="7" key="2">
    <citation type="submission" date="2023-08" db="EMBL/GenBank/DDBJ databases">
        <title>Identification and characterization of horizontal gene transfer across gut microbiota members of farm animals based on homology search.</title>
        <authorList>
            <person name="Schwarzerova J."/>
            <person name="Nykrynova M."/>
            <person name="Jureckova K."/>
            <person name="Cejkova D."/>
            <person name="Rychlik I."/>
        </authorList>
    </citation>
    <scope>NUCLEOTIDE SEQUENCE</scope>
    <source>
        <strain evidence="7">ET15</strain>
    </source>
</reference>
<dbReference type="Pfam" id="PF12833">
    <property type="entry name" value="HTH_18"/>
    <property type="match status" value="1"/>
</dbReference>
<dbReference type="RefSeq" id="WP_289836522.1">
    <property type="nucleotide sequence ID" value="NZ_JAUEIF010000005.1"/>
</dbReference>
<dbReference type="GO" id="GO:0003700">
    <property type="term" value="F:DNA-binding transcription factor activity"/>
    <property type="evidence" value="ECO:0007669"/>
    <property type="project" value="InterPro"/>
</dbReference>
<reference evidence="7" key="1">
    <citation type="submission" date="2023-06" db="EMBL/GenBank/DDBJ databases">
        <authorList>
            <person name="Zeman M."/>
            <person name="Kubasova T."/>
            <person name="Jahodarova E."/>
            <person name="Nykrynova M."/>
            <person name="Rychlik I."/>
        </authorList>
    </citation>
    <scope>NUCLEOTIDE SEQUENCE</scope>
    <source>
        <strain evidence="7">ET15</strain>
    </source>
</reference>
<dbReference type="Gene3D" id="1.10.10.60">
    <property type="entry name" value="Homeodomain-like"/>
    <property type="match status" value="1"/>
</dbReference>
<evidence type="ECO:0000256" key="2">
    <source>
        <dbReference type="ARBA" id="ARBA00012135"/>
    </source>
</evidence>
<dbReference type="PRINTS" id="PR00032">
    <property type="entry name" value="HTHARAC"/>
</dbReference>
<dbReference type="GO" id="GO:0008972">
    <property type="term" value="F:phosphomethylpyrimidine kinase activity"/>
    <property type="evidence" value="ECO:0007669"/>
    <property type="project" value="InterPro"/>
</dbReference>
<dbReference type="Gene3D" id="3.40.1190.20">
    <property type="match status" value="1"/>
</dbReference>
<evidence type="ECO:0000313" key="8">
    <source>
        <dbReference type="Proteomes" id="UP001168478"/>
    </source>
</evidence>
<dbReference type="PROSITE" id="PS01124">
    <property type="entry name" value="HTH_ARAC_FAMILY_2"/>
    <property type="match status" value="1"/>
</dbReference>
<comment type="pathway">
    <text evidence="1">Cofactor biosynthesis; thiamine diphosphate biosynthesis.</text>
</comment>
<dbReference type="PANTHER" id="PTHR20858">
    <property type="entry name" value="PHOSPHOMETHYLPYRIMIDINE KINASE"/>
    <property type="match status" value="1"/>
</dbReference>
<keyword evidence="4" id="KW-0238">DNA-binding</keyword>
<dbReference type="AlphaFoldDB" id="A0AAW7JHE3"/>
<dbReference type="CDD" id="cd01169">
    <property type="entry name" value="HMPP_kinase"/>
    <property type="match status" value="1"/>
</dbReference>
<keyword evidence="7" id="KW-0808">Transferase</keyword>
<dbReference type="InterPro" id="IPR029056">
    <property type="entry name" value="Ribokinase-like"/>
</dbReference>
<dbReference type="InterPro" id="IPR013749">
    <property type="entry name" value="PM/HMP-P_kinase-1"/>
</dbReference>
<evidence type="ECO:0000259" key="6">
    <source>
        <dbReference type="PROSITE" id="PS01124"/>
    </source>
</evidence>
<dbReference type="EMBL" id="JAUEIF010000005">
    <property type="protein sequence ID" value="MDN0025263.1"/>
    <property type="molecule type" value="Genomic_DNA"/>
</dbReference>
<dbReference type="NCBIfam" id="TIGR00097">
    <property type="entry name" value="HMP-P_kinase"/>
    <property type="match status" value="1"/>
</dbReference>
<keyword evidence="7" id="KW-0418">Kinase</keyword>
<dbReference type="GO" id="GO:0005829">
    <property type="term" value="C:cytosol"/>
    <property type="evidence" value="ECO:0007669"/>
    <property type="project" value="TreeGrafter"/>
</dbReference>
<proteinExistence type="predicted"/>
<comment type="caution">
    <text evidence="7">The sequence shown here is derived from an EMBL/GenBank/DDBJ whole genome shotgun (WGS) entry which is preliminary data.</text>
</comment>
<dbReference type="InterPro" id="IPR020449">
    <property type="entry name" value="Tscrpt_reg_AraC-type_HTH"/>
</dbReference>
<dbReference type="PANTHER" id="PTHR20858:SF17">
    <property type="entry name" value="HYDROXYMETHYLPYRIMIDINE_PHOSPHOMETHYLPYRIMIDINE KINASE THI20-RELATED"/>
    <property type="match status" value="1"/>
</dbReference>